<protein>
    <submittedName>
        <fullName evidence="2">Uncharacterized protein</fullName>
    </submittedName>
</protein>
<comment type="caution">
    <text evidence="2">The sequence shown here is derived from an EMBL/GenBank/DDBJ whole genome shotgun (WGS) entry which is preliminary data.</text>
</comment>
<reference evidence="2 3" key="1">
    <citation type="journal article" date="2018" name="Nat. Ecol. Evol.">
        <title>Shark genomes provide insights into elasmobranch evolution and the origin of vertebrates.</title>
        <authorList>
            <person name="Hara Y"/>
            <person name="Yamaguchi K"/>
            <person name="Onimaru K"/>
            <person name="Kadota M"/>
            <person name="Koyanagi M"/>
            <person name="Keeley SD"/>
            <person name="Tatsumi K"/>
            <person name="Tanaka K"/>
            <person name="Motone F"/>
            <person name="Kageyama Y"/>
            <person name="Nozu R"/>
            <person name="Adachi N"/>
            <person name="Nishimura O"/>
            <person name="Nakagawa R"/>
            <person name="Tanegashima C"/>
            <person name="Kiyatake I"/>
            <person name="Matsumoto R"/>
            <person name="Murakumo K"/>
            <person name="Nishida K"/>
            <person name="Terakita A"/>
            <person name="Kuratani S"/>
            <person name="Sato K"/>
            <person name="Hyodo S Kuraku.S."/>
        </authorList>
    </citation>
    <scope>NUCLEOTIDE SEQUENCE [LARGE SCALE GENOMIC DNA]</scope>
</reference>
<evidence type="ECO:0000313" key="2">
    <source>
        <dbReference type="EMBL" id="GCC23845.1"/>
    </source>
</evidence>
<dbReference type="Proteomes" id="UP000287033">
    <property type="component" value="Unassembled WGS sequence"/>
</dbReference>
<name>A0A401S0A3_CHIPU</name>
<organism evidence="2 3">
    <name type="scientific">Chiloscyllium punctatum</name>
    <name type="common">Brownbanded bambooshark</name>
    <name type="synonym">Hemiscyllium punctatum</name>
    <dbReference type="NCBI Taxonomy" id="137246"/>
    <lineage>
        <taxon>Eukaryota</taxon>
        <taxon>Metazoa</taxon>
        <taxon>Chordata</taxon>
        <taxon>Craniata</taxon>
        <taxon>Vertebrata</taxon>
        <taxon>Chondrichthyes</taxon>
        <taxon>Elasmobranchii</taxon>
        <taxon>Galeomorphii</taxon>
        <taxon>Galeoidea</taxon>
        <taxon>Orectolobiformes</taxon>
        <taxon>Hemiscylliidae</taxon>
        <taxon>Chiloscyllium</taxon>
    </lineage>
</organism>
<proteinExistence type="predicted"/>
<keyword evidence="3" id="KW-1185">Reference proteome</keyword>
<evidence type="ECO:0000256" key="1">
    <source>
        <dbReference type="SAM" id="MobiDB-lite"/>
    </source>
</evidence>
<gene>
    <name evidence="2" type="ORF">chiPu_0002243</name>
</gene>
<sequence length="78" mass="8646">MRFIITFCLVIENLINQAGVSDMSEPLGAVTEPMVALRRLSFFGLTSYQTTEPGQSRTVKRREKSREGGDEPMPSPGI</sequence>
<dbReference type="EMBL" id="BEZZ01000041">
    <property type="protein sequence ID" value="GCC23845.1"/>
    <property type="molecule type" value="Genomic_DNA"/>
</dbReference>
<evidence type="ECO:0000313" key="3">
    <source>
        <dbReference type="Proteomes" id="UP000287033"/>
    </source>
</evidence>
<feature type="region of interest" description="Disordered" evidence="1">
    <location>
        <begin position="50"/>
        <end position="78"/>
    </location>
</feature>
<accession>A0A401S0A3</accession>
<dbReference type="AlphaFoldDB" id="A0A401S0A3"/>